<accession>A0ABW3E375</accession>
<feature type="non-terminal residue" evidence="2">
    <location>
        <position position="1"/>
    </location>
</feature>
<dbReference type="PROSITE" id="PS00455">
    <property type="entry name" value="AMP_BINDING"/>
    <property type="match status" value="1"/>
</dbReference>
<sequence length="294" mass="32143">DLIVTLLAVLRAGAAYLPIDPDYPAERLAYMVRNAGATLAVVDESGRESLAGAAGMTLTLEELHRDTEAPQDGGEPEPQVGLDDLAYVIYTSGSTGRPKAVQVTHRNLASVHAAWREAYRLDEDVRVHLQMASFSFDVFTGDLVRALCSGGNLVLVRRELLFDTARLYRTMLEEKVDCGEFVPAIVRGLTAYCEREGERLDFMRLLIVGSDAWKVEEYQRLRALCGSRTRLVNSYGLSEATIDSAYFEGPADELDPSQMVPIGRPFPNSALYILDEHGEPVPPGVPGGLWVGGA</sequence>
<dbReference type="InterPro" id="IPR020459">
    <property type="entry name" value="AMP-binding"/>
</dbReference>
<dbReference type="PANTHER" id="PTHR45527">
    <property type="entry name" value="NONRIBOSOMAL PEPTIDE SYNTHETASE"/>
    <property type="match status" value="1"/>
</dbReference>
<feature type="non-terminal residue" evidence="2">
    <location>
        <position position="294"/>
    </location>
</feature>
<dbReference type="PANTHER" id="PTHR45527:SF1">
    <property type="entry name" value="FATTY ACID SYNTHASE"/>
    <property type="match status" value="1"/>
</dbReference>
<keyword evidence="3" id="KW-1185">Reference proteome</keyword>
<proteinExistence type="predicted"/>
<dbReference type="InterPro" id="IPR042099">
    <property type="entry name" value="ANL_N_sf"/>
</dbReference>
<evidence type="ECO:0000259" key="1">
    <source>
        <dbReference type="Pfam" id="PF00501"/>
    </source>
</evidence>
<dbReference type="InterPro" id="IPR020845">
    <property type="entry name" value="AMP-binding_CS"/>
</dbReference>
<evidence type="ECO:0000313" key="2">
    <source>
        <dbReference type="EMBL" id="MFD0890575.1"/>
    </source>
</evidence>
<feature type="domain" description="AMP-dependent synthetase/ligase" evidence="1">
    <location>
        <begin position="2"/>
        <end position="293"/>
    </location>
</feature>
<dbReference type="PRINTS" id="PR00154">
    <property type="entry name" value="AMPBINDING"/>
</dbReference>
<dbReference type="InterPro" id="IPR000873">
    <property type="entry name" value="AMP-dep_synth/lig_dom"/>
</dbReference>
<dbReference type="Gene3D" id="3.40.50.12780">
    <property type="entry name" value="N-terminal domain of ligase-like"/>
    <property type="match status" value="1"/>
</dbReference>
<dbReference type="Pfam" id="PF00501">
    <property type="entry name" value="AMP-binding"/>
    <property type="match status" value="1"/>
</dbReference>
<evidence type="ECO:0000313" key="3">
    <source>
        <dbReference type="Proteomes" id="UP001597024"/>
    </source>
</evidence>
<protein>
    <submittedName>
        <fullName evidence="2">AMP-binding protein</fullName>
    </submittedName>
</protein>
<name>A0ABW3E375_9ACTN</name>
<gene>
    <name evidence="2" type="ORF">ACFQ08_39035</name>
</gene>
<reference evidence="3" key="1">
    <citation type="journal article" date="2019" name="Int. J. Syst. Evol. Microbiol.">
        <title>The Global Catalogue of Microorganisms (GCM) 10K type strain sequencing project: providing services to taxonomists for standard genome sequencing and annotation.</title>
        <authorList>
            <consortium name="The Broad Institute Genomics Platform"/>
            <consortium name="The Broad Institute Genome Sequencing Center for Infectious Disease"/>
            <person name="Wu L."/>
            <person name="Ma J."/>
        </authorList>
    </citation>
    <scope>NUCLEOTIDE SEQUENCE [LARGE SCALE GENOMIC DNA]</scope>
    <source>
        <strain evidence="3">CCUG 62974</strain>
    </source>
</reference>
<dbReference type="EMBL" id="JBHTHX010002532">
    <property type="protein sequence ID" value="MFD0890575.1"/>
    <property type="molecule type" value="Genomic_DNA"/>
</dbReference>
<dbReference type="Proteomes" id="UP001597024">
    <property type="component" value="Unassembled WGS sequence"/>
</dbReference>
<comment type="caution">
    <text evidence="2">The sequence shown here is derived from an EMBL/GenBank/DDBJ whole genome shotgun (WGS) entry which is preliminary data.</text>
</comment>
<organism evidence="2 3">
    <name type="scientific">Streptosporangium algeriense</name>
    <dbReference type="NCBI Taxonomy" id="1682748"/>
    <lineage>
        <taxon>Bacteria</taxon>
        <taxon>Bacillati</taxon>
        <taxon>Actinomycetota</taxon>
        <taxon>Actinomycetes</taxon>
        <taxon>Streptosporangiales</taxon>
        <taxon>Streptosporangiaceae</taxon>
        <taxon>Streptosporangium</taxon>
    </lineage>
</organism>
<dbReference type="SUPFAM" id="SSF56801">
    <property type="entry name" value="Acetyl-CoA synthetase-like"/>
    <property type="match status" value="1"/>
</dbReference>